<dbReference type="Pfam" id="PF06041">
    <property type="entry name" value="DUF924"/>
    <property type="match status" value="1"/>
</dbReference>
<accession>A0ABU5E775</accession>
<protein>
    <submittedName>
        <fullName evidence="1">DUF924 family protein</fullName>
    </submittedName>
</protein>
<dbReference type="PANTHER" id="PTHR23004">
    <property type="entry name" value="DOUBLECORTIN DOMAIN CONTAINING 2"/>
    <property type="match status" value="1"/>
</dbReference>
<gene>
    <name evidence="1" type="ORF">SMD27_04850</name>
</gene>
<dbReference type="SUPFAM" id="SSF48452">
    <property type="entry name" value="TPR-like"/>
    <property type="match status" value="1"/>
</dbReference>
<dbReference type="Proteomes" id="UP001279642">
    <property type="component" value="Unassembled WGS sequence"/>
</dbReference>
<organism evidence="1 2">
    <name type="scientific">Dongia soli</name>
    <dbReference type="NCBI Taxonomy" id="600628"/>
    <lineage>
        <taxon>Bacteria</taxon>
        <taxon>Pseudomonadati</taxon>
        <taxon>Pseudomonadota</taxon>
        <taxon>Alphaproteobacteria</taxon>
        <taxon>Rhodospirillales</taxon>
        <taxon>Dongiaceae</taxon>
        <taxon>Dongia</taxon>
    </lineage>
</organism>
<evidence type="ECO:0000313" key="2">
    <source>
        <dbReference type="Proteomes" id="UP001279642"/>
    </source>
</evidence>
<proteinExistence type="predicted"/>
<dbReference type="InterPro" id="IPR011990">
    <property type="entry name" value="TPR-like_helical_dom_sf"/>
</dbReference>
<dbReference type="EMBL" id="JAXCLW010000001">
    <property type="protein sequence ID" value="MDY0882160.1"/>
    <property type="molecule type" value="Genomic_DNA"/>
</dbReference>
<sequence length="190" mass="21846">MTTPRDILDFWFSPQAQALWFEKVPAFDDQIRTRFAAAIHEAQQGGFETWRQSPEGSLALLILLDQFARNIHRDSAKAFLGDSRARTVAATAIERGFDQRLPFLHRRFIYLPFEHSEAMADQDRAIALFGQWLDQALPSDRDEAAEQLHDAHLHRDVIVRFGRFPHRNDALGRDTTEAEAAFLRQPNSSF</sequence>
<keyword evidence="2" id="KW-1185">Reference proteome</keyword>
<dbReference type="InterPro" id="IPR010323">
    <property type="entry name" value="DUF924"/>
</dbReference>
<dbReference type="PANTHER" id="PTHR23004:SF7">
    <property type="entry name" value="DUF924-DOMAIN-CONTAINING PROTEIN"/>
    <property type="match status" value="1"/>
</dbReference>
<comment type="caution">
    <text evidence="1">The sequence shown here is derived from an EMBL/GenBank/DDBJ whole genome shotgun (WGS) entry which is preliminary data.</text>
</comment>
<dbReference type="Gene3D" id="1.25.40.10">
    <property type="entry name" value="Tetratricopeptide repeat domain"/>
    <property type="match status" value="1"/>
</dbReference>
<reference evidence="1 2" key="1">
    <citation type="journal article" date="2016" name="Antonie Van Leeuwenhoek">
        <title>Dongia soli sp. nov., isolated from soil from Dokdo, Korea.</title>
        <authorList>
            <person name="Kim D.U."/>
            <person name="Lee H."/>
            <person name="Kim H."/>
            <person name="Kim S.G."/>
            <person name="Ka J.O."/>
        </authorList>
    </citation>
    <scope>NUCLEOTIDE SEQUENCE [LARGE SCALE GENOMIC DNA]</scope>
    <source>
        <strain evidence="1 2">D78</strain>
    </source>
</reference>
<evidence type="ECO:0000313" key="1">
    <source>
        <dbReference type="EMBL" id="MDY0882160.1"/>
    </source>
</evidence>
<dbReference type="Gene3D" id="1.20.58.320">
    <property type="entry name" value="TPR-like"/>
    <property type="match status" value="1"/>
</dbReference>
<dbReference type="RefSeq" id="WP_320507190.1">
    <property type="nucleotide sequence ID" value="NZ_JAXCLW010000001.1"/>
</dbReference>
<name>A0ABU5E775_9PROT</name>